<dbReference type="EMBL" id="JALPRX010000003">
    <property type="protein sequence ID" value="MCK8782948.1"/>
    <property type="molecule type" value="Genomic_DNA"/>
</dbReference>
<dbReference type="RefSeq" id="WP_248665076.1">
    <property type="nucleotide sequence ID" value="NZ_JALPRX010000003.1"/>
</dbReference>
<organism evidence="2 3">
    <name type="scientific">Roseomonas acroporae</name>
    <dbReference type="NCBI Taxonomy" id="2937791"/>
    <lineage>
        <taxon>Bacteria</taxon>
        <taxon>Pseudomonadati</taxon>
        <taxon>Pseudomonadota</taxon>
        <taxon>Alphaproteobacteria</taxon>
        <taxon>Acetobacterales</taxon>
        <taxon>Roseomonadaceae</taxon>
        <taxon>Roseomonas</taxon>
    </lineage>
</organism>
<comment type="caution">
    <text evidence="2">The sequence shown here is derived from an EMBL/GenBank/DDBJ whole genome shotgun (WGS) entry which is preliminary data.</text>
</comment>
<protein>
    <submittedName>
        <fullName evidence="2">Uncharacterized protein</fullName>
    </submittedName>
</protein>
<keyword evidence="3" id="KW-1185">Reference proteome</keyword>
<feature type="region of interest" description="Disordered" evidence="1">
    <location>
        <begin position="84"/>
        <end position="108"/>
    </location>
</feature>
<name>A0A9X1Y491_9PROT</name>
<sequence>MSEHRIPGPDPSLLRAELMHAIDALDARLGVLEGRLDEIQSVVERHGFVDSTVLSAISSAHAAIRAATRMAATAASTGTAAMAPPAAGQAAARTDGPVPARAARRLPA</sequence>
<accession>A0A9X1Y491</accession>
<evidence type="ECO:0000313" key="2">
    <source>
        <dbReference type="EMBL" id="MCK8782948.1"/>
    </source>
</evidence>
<evidence type="ECO:0000256" key="1">
    <source>
        <dbReference type="SAM" id="MobiDB-lite"/>
    </source>
</evidence>
<gene>
    <name evidence="2" type="ORF">M0638_00950</name>
</gene>
<reference evidence="2" key="1">
    <citation type="submission" date="2022-04" db="EMBL/GenBank/DDBJ databases">
        <title>Roseomonas acroporae sp. nov., isolated from coral Acropora digitifera.</title>
        <authorList>
            <person name="Sun H."/>
        </authorList>
    </citation>
    <scope>NUCLEOTIDE SEQUENCE</scope>
    <source>
        <strain evidence="2">NAR14</strain>
    </source>
</reference>
<evidence type="ECO:0000313" key="3">
    <source>
        <dbReference type="Proteomes" id="UP001139516"/>
    </source>
</evidence>
<dbReference type="AlphaFoldDB" id="A0A9X1Y491"/>
<proteinExistence type="predicted"/>
<dbReference type="Proteomes" id="UP001139516">
    <property type="component" value="Unassembled WGS sequence"/>
</dbReference>